<reference evidence="9" key="1">
    <citation type="submission" date="2022-08" db="EMBL/GenBank/DDBJ databases">
        <title>Draft genome sequencing of Roseisolibacter agri AW1220.</title>
        <authorList>
            <person name="Tobiishi Y."/>
            <person name="Tonouchi A."/>
        </authorList>
    </citation>
    <scope>NUCLEOTIDE SEQUENCE</scope>
    <source>
        <strain evidence="9">AW1220</strain>
    </source>
</reference>
<evidence type="ECO:0000256" key="3">
    <source>
        <dbReference type="ARBA" id="ARBA00022475"/>
    </source>
</evidence>
<keyword evidence="7" id="KW-0653">Protein transport</keyword>
<evidence type="ECO:0000256" key="4">
    <source>
        <dbReference type="ARBA" id="ARBA00022692"/>
    </source>
</evidence>
<comment type="similarity">
    <text evidence="2 7">Belongs to the ExbD/TolR family.</text>
</comment>
<name>A0AA37Q7D8_9BACT</name>
<dbReference type="GO" id="GO:0015031">
    <property type="term" value="P:protein transport"/>
    <property type="evidence" value="ECO:0007669"/>
    <property type="project" value="UniProtKB-KW"/>
</dbReference>
<comment type="subcellular location">
    <subcellularLocation>
        <location evidence="1">Cell membrane</location>
        <topology evidence="1">Single-pass membrane protein</topology>
    </subcellularLocation>
    <subcellularLocation>
        <location evidence="7">Cell membrane</location>
        <topology evidence="7">Single-pass type II membrane protein</topology>
    </subcellularLocation>
</comment>
<keyword evidence="4 7" id="KW-0812">Transmembrane</keyword>
<protein>
    <submittedName>
        <fullName evidence="9">Protein TolR</fullName>
    </submittedName>
</protein>
<dbReference type="GO" id="GO:0005886">
    <property type="term" value="C:plasma membrane"/>
    <property type="evidence" value="ECO:0007669"/>
    <property type="project" value="UniProtKB-SubCell"/>
</dbReference>
<keyword evidence="7" id="KW-0813">Transport</keyword>
<evidence type="ECO:0000256" key="2">
    <source>
        <dbReference type="ARBA" id="ARBA00005811"/>
    </source>
</evidence>
<dbReference type="InterPro" id="IPR003400">
    <property type="entry name" value="ExbD"/>
</dbReference>
<dbReference type="PANTHER" id="PTHR30558:SF7">
    <property type="entry name" value="TOL-PAL SYSTEM PROTEIN TOLR"/>
    <property type="match status" value="1"/>
</dbReference>
<sequence length="139" mass="14668">MSMSTGGGGGLNAEPNVTPMIDVLMVLLIIFMVIVPSSRKALDVQLPDPTPAPATSAPSQQIVLEVLPGDQFSINKQPVSGPQLAQRLKELYDPRPEKIIFVKGDPKVTYQAVIQAMDIARGAGVKVIGIPPKDAAPTS</sequence>
<dbReference type="GO" id="GO:0022857">
    <property type="term" value="F:transmembrane transporter activity"/>
    <property type="evidence" value="ECO:0007669"/>
    <property type="project" value="InterPro"/>
</dbReference>
<evidence type="ECO:0000256" key="6">
    <source>
        <dbReference type="ARBA" id="ARBA00023136"/>
    </source>
</evidence>
<accession>A0AA37Q7D8</accession>
<dbReference type="EMBL" id="BRXS01000006">
    <property type="protein sequence ID" value="GLC27609.1"/>
    <property type="molecule type" value="Genomic_DNA"/>
</dbReference>
<keyword evidence="3" id="KW-1003">Cell membrane</keyword>
<keyword evidence="5 8" id="KW-1133">Transmembrane helix</keyword>
<dbReference type="Gene3D" id="3.30.420.270">
    <property type="match status" value="1"/>
</dbReference>
<dbReference type="Proteomes" id="UP001161325">
    <property type="component" value="Unassembled WGS sequence"/>
</dbReference>
<keyword evidence="10" id="KW-1185">Reference proteome</keyword>
<evidence type="ECO:0000313" key="9">
    <source>
        <dbReference type="EMBL" id="GLC27609.1"/>
    </source>
</evidence>
<evidence type="ECO:0000313" key="10">
    <source>
        <dbReference type="Proteomes" id="UP001161325"/>
    </source>
</evidence>
<dbReference type="Pfam" id="PF02472">
    <property type="entry name" value="ExbD"/>
    <property type="match status" value="1"/>
</dbReference>
<organism evidence="9 10">
    <name type="scientific">Roseisolibacter agri</name>
    <dbReference type="NCBI Taxonomy" id="2014610"/>
    <lineage>
        <taxon>Bacteria</taxon>
        <taxon>Pseudomonadati</taxon>
        <taxon>Gemmatimonadota</taxon>
        <taxon>Gemmatimonadia</taxon>
        <taxon>Gemmatimonadales</taxon>
        <taxon>Gemmatimonadaceae</taxon>
        <taxon>Roseisolibacter</taxon>
    </lineage>
</organism>
<dbReference type="RefSeq" id="WP_284352045.1">
    <property type="nucleotide sequence ID" value="NZ_BRXS01000006.1"/>
</dbReference>
<gene>
    <name evidence="9" type="ORF">rosag_41220</name>
</gene>
<comment type="caution">
    <text evidence="9">The sequence shown here is derived from an EMBL/GenBank/DDBJ whole genome shotgun (WGS) entry which is preliminary data.</text>
</comment>
<evidence type="ECO:0000256" key="5">
    <source>
        <dbReference type="ARBA" id="ARBA00022989"/>
    </source>
</evidence>
<dbReference type="AlphaFoldDB" id="A0AA37Q7D8"/>
<dbReference type="PANTHER" id="PTHR30558">
    <property type="entry name" value="EXBD MEMBRANE COMPONENT OF PMF-DRIVEN MACROMOLECULE IMPORT SYSTEM"/>
    <property type="match status" value="1"/>
</dbReference>
<keyword evidence="6 8" id="KW-0472">Membrane</keyword>
<evidence type="ECO:0000256" key="7">
    <source>
        <dbReference type="RuleBase" id="RU003879"/>
    </source>
</evidence>
<feature type="transmembrane region" description="Helical" evidence="8">
    <location>
        <begin position="20"/>
        <end position="37"/>
    </location>
</feature>
<evidence type="ECO:0000256" key="1">
    <source>
        <dbReference type="ARBA" id="ARBA00004162"/>
    </source>
</evidence>
<proteinExistence type="inferred from homology"/>
<evidence type="ECO:0000256" key="8">
    <source>
        <dbReference type="SAM" id="Phobius"/>
    </source>
</evidence>